<dbReference type="InterPro" id="IPR009069">
    <property type="entry name" value="Cys_alpha_HP_mot_SF"/>
</dbReference>
<keyword evidence="8" id="KW-1015">Disulfide bond</keyword>
<evidence type="ECO:0000259" key="11">
    <source>
        <dbReference type="PROSITE" id="PS50127"/>
    </source>
</evidence>
<evidence type="ECO:0000256" key="10">
    <source>
        <dbReference type="SAM" id="MobiDB-lite"/>
    </source>
</evidence>
<keyword evidence="6" id="KW-0186">Copper</keyword>
<evidence type="ECO:0000256" key="6">
    <source>
        <dbReference type="ARBA" id="ARBA00023008"/>
    </source>
</evidence>
<evidence type="ECO:0000256" key="7">
    <source>
        <dbReference type="ARBA" id="ARBA00023128"/>
    </source>
</evidence>
<evidence type="ECO:0000256" key="3">
    <source>
        <dbReference type="ARBA" id="ARBA00022679"/>
    </source>
</evidence>
<dbReference type="Gene3D" id="1.10.287.1130">
    <property type="entry name" value="CytochromE C oxidase copper chaperone"/>
    <property type="match status" value="1"/>
</dbReference>
<dbReference type="InterPro" id="IPR016135">
    <property type="entry name" value="UBQ-conjugating_enzyme/RWD"/>
</dbReference>
<evidence type="ECO:0000256" key="9">
    <source>
        <dbReference type="ARBA" id="ARBA00023186"/>
    </source>
</evidence>
<organism evidence="12 13">
    <name type="scientific">Tanacetum coccineum</name>
    <dbReference type="NCBI Taxonomy" id="301880"/>
    <lineage>
        <taxon>Eukaryota</taxon>
        <taxon>Viridiplantae</taxon>
        <taxon>Streptophyta</taxon>
        <taxon>Embryophyta</taxon>
        <taxon>Tracheophyta</taxon>
        <taxon>Spermatophyta</taxon>
        <taxon>Magnoliopsida</taxon>
        <taxon>eudicotyledons</taxon>
        <taxon>Gunneridae</taxon>
        <taxon>Pentapetalae</taxon>
        <taxon>asterids</taxon>
        <taxon>campanulids</taxon>
        <taxon>Asterales</taxon>
        <taxon>Asteraceae</taxon>
        <taxon>Asteroideae</taxon>
        <taxon>Anthemideae</taxon>
        <taxon>Anthemidinae</taxon>
        <taxon>Tanacetum</taxon>
    </lineage>
</organism>
<reference evidence="12" key="1">
    <citation type="journal article" date="2022" name="Int. J. Mol. Sci.">
        <title>Draft Genome of Tanacetum Coccineum: Genomic Comparison of Closely Related Tanacetum-Family Plants.</title>
        <authorList>
            <person name="Yamashiro T."/>
            <person name="Shiraishi A."/>
            <person name="Nakayama K."/>
            <person name="Satake H."/>
        </authorList>
    </citation>
    <scope>NUCLEOTIDE SEQUENCE</scope>
</reference>
<gene>
    <name evidence="12" type="ORF">Tco_0752665</name>
</gene>
<protein>
    <submittedName>
        <fullName evidence="12">Probable ubiquitin-conjugating enzyme E2 26 isoform X5</fullName>
    </submittedName>
</protein>
<dbReference type="PROSITE" id="PS50127">
    <property type="entry name" value="UBC_2"/>
    <property type="match status" value="1"/>
</dbReference>
<dbReference type="InterPro" id="IPR007745">
    <property type="entry name" value="Cyt_c_oxidase_Cu-chaperone"/>
</dbReference>
<keyword evidence="5" id="KW-0833">Ubl conjugation pathway</keyword>
<dbReference type="Proteomes" id="UP001151760">
    <property type="component" value="Unassembled WGS sequence"/>
</dbReference>
<keyword evidence="4" id="KW-0479">Metal-binding</keyword>
<evidence type="ECO:0000256" key="5">
    <source>
        <dbReference type="ARBA" id="ARBA00022786"/>
    </source>
</evidence>
<dbReference type="Pfam" id="PF00179">
    <property type="entry name" value="UQ_con"/>
    <property type="match status" value="1"/>
</dbReference>
<keyword evidence="7" id="KW-0496">Mitochondrion</keyword>
<dbReference type="EMBL" id="BQNB010011100">
    <property type="protein sequence ID" value="GJS86124.1"/>
    <property type="molecule type" value="Genomic_DNA"/>
</dbReference>
<feature type="region of interest" description="Disordered" evidence="10">
    <location>
        <begin position="1"/>
        <end position="51"/>
    </location>
</feature>
<keyword evidence="9" id="KW-0143">Chaperone</keyword>
<dbReference type="SUPFAM" id="SSF54495">
    <property type="entry name" value="UBC-like"/>
    <property type="match status" value="1"/>
</dbReference>
<name>A0ABQ4Z7G5_9ASTR</name>
<dbReference type="PANTHER" id="PTHR46116:SF41">
    <property type="entry name" value="UBIQUITIN-CONJUGATING ENZYME E2 25-RELATED"/>
    <property type="match status" value="1"/>
</dbReference>
<comment type="subcellular location">
    <subcellularLocation>
        <location evidence="1">Mitochondrion intermembrane space</location>
    </subcellularLocation>
</comment>
<evidence type="ECO:0000256" key="4">
    <source>
        <dbReference type="ARBA" id="ARBA00022723"/>
    </source>
</evidence>
<keyword evidence="13" id="KW-1185">Reference proteome</keyword>
<sequence>MSSKLSMMVPDEPTKDPKSSSGTSVKTPVIAQDKNTPSSSEGSSSNQRHHDQIDHQDVTLNQDFGNINDDIVTNYRNFKKFDIVDDYSDHKLSAVKPPLQPTDEWEIMIDIEWSILQDGLPDTIYVRAYKERMDLLRAVIKGAEGTPYHDGLYFFDIRFPEDYPNKPPIVNYHSGGLRIHSSLPESGTVLLSPLWTWKPMKSTILQVLVYIQSMILNEKPYFNKPRYEKPFMRGSYKGEQKSLQYNERIQLRSLKTMVYTMNKPPKNFEDLVIGHFYDHARGILTTSQAYVEGIKVGISLKRYIFKKNVEEYISKTLTDALRKIGHPVDEITKNIMGIFRLTKEKTPDLSSALGITKSSTDQTQAVTALSETKPKKKICCACPDTKKLRDECVVEHGESACSKWIEAHRLCLRYEGFNV</sequence>
<keyword evidence="3" id="KW-0808">Transferase</keyword>
<dbReference type="InterPro" id="IPR000608">
    <property type="entry name" value="UBC"/>
</dbReference>
<dbReference type="SUPFAM" id="SSF47072">
    <property type="entry name" value="Cysteine alpha-hairpin motif"/>
    <property type="match status" value="1"/>
</dbReference>
<evidence type="ECO:0000256" key="8">
    <source>
        <dbReference type="ARBA" id="ARBA00023157"/>
    </source>
</evidence>
<dbReference type="PANTHER" id="PTHR46116">
    <property type="entry name" value="(E3-INDEPENDENT) E2 UBIQUITIN-CONJUGATING ENZYME"/>
    <property type="match status" value="1"/>
</dbReference>
<proteinExistence type="inferred from homology"/>
<dbReference type="SMART" id="SM00212">
    <property type="entry name" value="UBCc"/>
    <property type="match status" value="1"/>
</dbReference>
<accession>A0ABQ4Z7G5</accession>
<evidence type="ECO:0000313" key="13">
    <source>
        <dbReference type="Proteomes" id="UP001151760"/>
    </source>
</evidence>
<dbReference type="PROSITE" id="PS51808">
    <property type="entry name" value="CHCH"/>
    <property type="match status" value="1"/>
</dbReference>
<feature type="domain" description="UBC core" evidence="11">
    <location>
        <begin position="104"/>
        <end position="258"/>
    </location>
</feature>
<evidence type="ECO:0000313" key="12">
    <source>
        <dbReference type="EMBL" id="GJS86124.1"/>
    </source>
</evidence>
<comment type="similarity">
    <text evidence="2">Belongs to the COX17 family.</text>
</comment>
<evidence type="ECO:0000256" key="2">
    <source>
        <dbReference type="ARBA" id="ARBA00009241"/>
    </source>
</evidence>
<dbReference type="Gene3D" id="3.10.110.10">
    <property type="entry name" value="Ubiquitin Conjugating Enzyme"/>
    <property type="match status" value="1"/>
</dbReference>
<dbReference type="Pfam" id="PF05051">
    <property type="entry name" value="COX17"/>
    <property type="match status" value="1"/>
</dbReference>
<reference evidence="12" key="2">
    <citation type="submission" date="2022-01" db="EMBL/GenBank/DDBJ databases">
        <authorList>
            <person name="Yamashiro T."/>
            <person name="Shiraishi A."/>
            <person name="Satake H."/>
            <person name="Nakayama K."/>
        </authorList>
    </citation>
    <scope>NUCLEOTIDE SEQUENCE</scope>
</reference>
<evidence type="ECO:0000256" key="1">
    <source>
        <dbReference type="ARBA" id="ARBA00004569"/>
    </source>
</evidence>
<comment type="caution">
    <text evidence="12">The sequence shown here is derived from an EMBL/GenBank/DDBJ whole genome shotgun (WGS) entry which is preliminary data.</text>
</comment>